<keyword evidence="4" id="KW-0804">Transcription</keyword>
<dbReference type="InterPro" id="IPR036388">
    <property type="entry name" value="WH-like_DNA-bd_sf"/>
</dbReference>
<dbReference type="PROSITE" id="PS50931">
    <property type="entry name" value="HTH_LYSR"/>
    <property type="match status" value="1"/>
</dbReference>
<name>A0A927REU1_9ACTN</name>
<comment type="caution">
    <text evidence="6">The sequence shown here is derived from an EMBL/GenBank/DDBJ whole genome shotgun (WGS) entry which is preliminary data.</text>
</comment>
<dbReference type="FunFam" id="1.10.10.10:FF:000001">
    <property type="entry name" value="LysR family transcriptional regulator"/>
    <property type="match status" value="1"/>
</dbReference>
<dbReference type="SUPFAM" id="SSF46785">
    <property type="entry name" value="Winged helix' DNA-binding domain"/>
    <property type="match status" value="1"/>
</dbReference>
<dbReference type="PANTHER" id="PTHR30346">
    <property type="entry name" value="TRANSCRIPTIONAL DUAL REGULATOR HCAR-RELATED"/>
    <property type="match status" value="1"/>
</dbReference>
<evidence type="ECO:0000313" key="7">
    <source>
        <dbReference type="Proteomes" id="UP000638648"/>
    </source>
</evidence>
<feature type="domain" description="HTH lysR-type" evidence="5">
    <location>
        <begin position="1"/>
        <end position="58"/>
    </location>
</feature>
<gene>
    <name evidence="6" type="ORF">HEB94_009422</name>
</gene>
<dbReference type="Pfam" id="PF00126">
    <property type="entry name" value="HTH_1"/>
    <property type="match status" value="1"/>
</dbReference>
<evidence type="ECO:0000256" key="1">
    <source>
        <dbReference type="ARBA" id="ARBA00009437"/>
    </source>
</evidence>
<dbReference type="AlphaFoldDB" id="A0A927REU1"/>
<dbReference type="GO" id="GO:0003677">
    <property type="term" value="F:DNA binding"/>
    <property type="evidence" value="ECO:0007669"/>
    <property type="project" value="UniProtKB-KW"/>
</dbReference>
<proteinExistence type="inferred from homology"/>
<sequence length="298" mass="32351">MELYQLRSFVAVADEMHVGRAAARLHQAQPTLSRQIAALERDVGVELFSRARRRLTLTSAGEVFLASAREILRRADVAAQDARRAARGEVGTLRVGFVQSATFEVFPRLVGQFRKACPDVRLEARFMTTLQQVSALRAGHLDVGILRPQQPSTAQTGLRTRVLSQDRLMAVLPAAHPMAGHEHVPLSALAEDDFILYPNEKGATGHELILEHCRSAGFSPRIIQEAADAQTIVALVAANLGVSLLLSPTPPTDPGLVVYRSISDELPTWDLALAWSSGNSSAVLDRFLAVPGAEGEDR</sequence>
<dbReference type="GO" id="GO:0032993">
    <property type="term" value="C:protein-DNA complex"/>
    <property type="evidence" value="ECO:0007669"/>
    <property type="project" value="TreeGrafter"/>
</dbReference>
<comment type="similarity">
    <text evidence="1">Belongs to the LysR transcriptional regulatory family.</text>
</comment>
<dbReference type="Gene3D" id="3.40.190.10">
    <property type="entry name" value="Periplasmic binding protein-like II"/>
    <property type="match status" value="2"/>
</dbReference>
<dbReference type="GO" id="GO:0003700">
    <property type="term" value="F:DNA-binding transcription factor activity"/>
    <property type="evidence" value="ECO:0007669"/>
    <property type="project" value="InterPro"/>
</dbReference>
<dbReference type="RefSeq" id="WP_192755600.1">
    <property type="nucleotide sequence ID" value="NZ_BAABJL010000194.1"/>
</dbReference>
<evidence type="ECO:0000313" key="6">
    <source>
        <dbReference type="EMBL" id="MBE1612574.1"/>
    </source>
</evidence>
<dbReference type="InterPro" id="IPR005119">
    <property type="entry name" value="LysR_subst-bd"/>
</dbReference>
<dbReference type="Gene3D" id="1.10.10.10">
    <property type="entry name" value="Winged helix-like DNA-binding domain superfamily/Winged helix DNA-binding domain"/>
    <property type="match status" value="1"/>
</dbReference>
<dbReference type="PRINTS" id="PR00039">
    <property type="entry name" value="HTHLYSR"/>
</dbReference>
<organism evidence="6 7">
    <name type="scientific">Actinopolymorpha pittospori</name>
    <dbReference type="NCBI Taxonomy" id="648752"/>
    <lineage>
        <taxon>Bacteria</taxon>
        <taxon>Bacillati</taxon>
        <taxon>Actinomycetota</taxon>
        <taxon>Actinomycetes</taxon>
        <taxon>Propionibacteriales</taxon>
        <taxon>Actinopolymorphaceae</taxon>
        <taxon>Actinopolymorpha</taxon>
    </lineage>
</organism>
<keyword evidence="2" id="KW-0805">Transcription regulation</keyword>
<dbReference type="SUPFAM" id="SSF53850">
    <property type="entry name" value="Periplasmic binding protein-like II"/>
    <property type="match status" value="1"/>
</dbReference>
<dbReference type="PANTHER" id="PTHR30346:SF28">
    <property type="entry name" value="HTH-TYPE TRANSCRIPTIONAL REGULATOR CYNR"/>
    <property type="match status" value="1"/>
</dbReference>
<evidence type="ECO:0000256" key="2">
    <source>
        <dbReference type="ARBA" id="ARBA00023015"/>
    </source>
</evidence>
<dbReference type="InterPro" id="IPR036390">
    <property type="entry name" value="WH_DNA-bd_sf"/>
</dbReference>
<dbReference type="CDD" id="cd08414">
    <property type="entry name" value="PBP2_LTTR_aromatics_like"/>
    <property type="match status" value="1"/>
</dbReference>
<dbReference type="InterPro" id="IPR000847">
    <property type="entry name" value="LysR_HTH_N"/>
</dbReference>
<dbReference type="EMBL" id="JADBEM010000001">
    <property type="protein sequence ID" value="MBE1612574.1"/>
    <property type="molecule type" value="Genomic_DNA"/>
</dbReference>
<accession>A0A927REU1</accession>
<evidence type="ECO:0000259" key="5">
    <source>
        <dbReference type="PROSITE" id="PS50931"/>
    </source>
</evidence>
<dbReference type="Pfam" id="PF03466">
    <property type="entry name" value="LysR_substrate"/>
    <property type="match status" value="1"/>
</dbReference>
<keyword evidence="3 6" id="KW-0238">DNA-binding</keyword>
<evidence type="ECO:0000256" key="4">
    <source>
        <dbReference type="ARBA" id="ARBA00023163"/>
    </source>
</evidence>
<evidence type="ECO:0000256" key="3">
    <source>
        <dbReference type="ARBA" id="ARBA00023125"/>
    </source>
</evidence>
<reference evidence="6" key="1">
    <citation type="submission" date="2020-10" db="EMBL/GenBank/DDBJ databases">
        <title>Sequencing the genomes of 1000 actinobacteria strains.</title>
        <authorList>
            <person name="Klenk H.-P."/>
        </authorList>
    </citation>
    <scope>NUCLEOTIDE SEQUENCE</scope>
    <source>
        <strain evidence="6">DSM 45354</strain>
    </source>
</reference>
<keyword evidence="7" id="KW-1185">Reference proteome</keyword>
<dbReference type="Proteomes" id="UP000638648">
    <property type="component" value="Unassembled WGS sequence"/>
</dbReference>
<protein>
    <submittedName>
        <fullName evidence="6">DNA-binding transcriptional LysR family regulator</fullName>
    </submittedName>
</protein>